<sequence>MKHLLTLGLLAASFSSMAHEGHSHKINPEALQKAPFVDADYVTGQGKFTYKVDLAWGETPNGKPALGATHGGVAIDKVGNVYVSTQTGDGIIKFCGDGHVIKTFGKPTMMSHNLALKEENGKEFIYAAFNNHQKVCKIDLDGNIIWTIQGPPAHKAYQGEKVRYKPTAVDVAPDGRIYVADGYATNLINVYSPDRKYIRSFGGVGRKEGGKFVTNHGLTIDTRGEKPLIIVVDRENRKLQRLTLDGEYVDTPTTDLRRPCAVSIMGEYTAVAELSGRCVILDKDFKVISILGDNPDPKQHHNYGVKAKDWKPSIFTAPHGCAFDKDHNLYVQDWNSTGRLRKFVLQK</sequence>
<keyword evidence="3" id="KW-1185">Reference proteome</keyword>
<dbReference type="Proteomes" id="UP001214250">
    <property type="component" value="Chromosome 2"/>
</dbReference>
<feature type="chain" id="PRO_5045779987" description="6-bladed beta-propeller" evidence="1">
    <location>
        <begin position="19"/>
        <end position="347"/>
    </location>
</feature>
<gene>
    <name evidence="2" type="ORF">PQO03_14490</name>
</gene>
<dbReference type="PANTHER" id="PTHR24104:SF25">
    <property type="entry name" value="PROTEIN LIN-41"/>
    <property type="match status" value="1"/>
</dbReference>
<dbReference type="PANTHER" id="PTHR24104">
    <property type="entry name" value="E3 UBIQUITIN-PROTEIN LIGASE NHLRC1-RELATED"/>
    <property type="match status" value="1"/>
</dbReference>
<evidence type="ECO:0000256" key="1">
    <source>
        <dbReference type="SAM" id="SignalP"/>
    </source>
</evidence>
<feature type="signal peptide" evidence="1">
    <location>
        <begin position="1"/>
        <end position="18"/>
    </location>
</feature>
<dbReference type="Gene3D" id="2.120.10.30">
    <property type="entry name" value="TolB, C-terminal domain"/>
    <property type="match status" value="1"/>
</dbReference>
<organism evidence="2 3">
    <name type="scientific">Lentisphaera profundi</name>
    <dbReference type="NCBI Taxonomy" id="1658616"/>
    <lineage>
        <taxon>Bacteria</taxon>
        <taxon>Pseudomonadati</taxon>
        <taxon>Lentisphaerota</taxon>
        <taxon>Lentisphaeria</taxon>
        <taxon>Lentisphaerales</taxon>
        <taxon>Lentisphaeraceae</taxon>
        <taxon>Lentisphaera</taxon>
    </lineage>
</organism>
<reference evidence="2 3" key="1">
    <citation type="submission" date="2023-02" db="EMBL/GenBank/DDBJ databases">
        <title>Genome sequence of Lentisphaera profundi SAORIC-696.</title>
        <authorList>
            <person name="Kim e."/>
            <person name="Cho J.-C."/>
            <person name="Choi A."/>
            <person name="Kang I."/>
        </authorList>
    </citation>
    <scope>NUCLEOTIDE SEQUENCE [LARGE SCALE GENOMIC DNA]</scope>
    <source>
        <strain evidence="2 3">SAORIC-696</strain>
    </source>
</reference>
<dbReference type="RefSeq" id="WP_274153904.1">
    <property type="nucleotide sequence ID" value="NZ_CP117812.1"/>
</dbReference>
<dbReference type="InterPro" id="IPR050952">
    <property type="entry name" value="TRIM-NHL_E3_ligases"/>
</dbReference>
<evidence type="ECO:0008006" key="4">
    <source>
        <dbReference type="Google" id="ProtNLM"/>
    </source>
</evidence>
<accession>A0ABY7W1Q8</accession>
<evidence type="ECO:0000313" key="2">
    <source>
        <dbReference type="EMBL" id="WDE99042.1"/>
    </source>
</evidence>
<dbReference type="InterPro" id="IPR011042">
    <property type="entry name" value="6-blade_b-propeller_TolB-like"/>
</dbReference>
<evidence type="ECO:0000313" key="3">
    <source>
        <dbReference type="Proteomes" id="UP001214250"/>
    </source>
</evidence>
<dbReference type="SUPFAM" id="SSF101898">
    <property type="entry name" value="NHL repeat"/>
    <property type="match status" value="1"/>
</dbReference>
<protein>
    <recommendedName>
        <fullName evidence="4">6-bladed beta-propeller</fullName>
    </recommendedName>
</protein>
<keyword evidence="1" id="KW-0732">Signal</keyword>
<dbReference type="EMBL" id="CP117812">
    <property type="protein sequence ID" value="WDE99042.1"/>
    <property type="molecule type" value="Genomic_DNA"/>
</dbReference>
<proteinExistence type="predicted"/>
<name>A0ABY7W1Q8_9BACT</name>